<accession>A0A9D3VTX4</accession>
<dbReference type="Proteomes" id="UP000828251">
    <property type="component" value="Unassembled WGS sequence"/>
</dbReference>
<sequence length="133" mass="14805">MDCVHPNDVLTKVIRELYAHLTSLNNAFIYVRGTSILFDPYCINALYALPDKQDEHTQFAAIVTTTANEDTIPNKGAITKKIVMRFLGKEMQCYPLSGSTSTSSTPICALAIPSTSHNAFEKHVLNSHEKLYK</sequence>
<dbReference type="AlphaFoldDB" id="A0A9D3VTX4"/>
<keyword evidence="2" id="KW-1185">Reference proteome</keyword>
<protein>
    <submittedName>
        <fullName evidence="1">Uncharacterized protein</fullName>
    </submittedName>
</protein>
<proteinExistence type="predicted"/>
<reference evidence="1 2" key="1">
    <citation type="journal article" date="2021" name="Plant Biotechnol. J.">
        <title>Multi-omics assisted identification of the key and species-specific regulatory components of drought-tolerant mechanisms in Gossypium stocksii.</title>
        <authorList>
            <person name="Yu D."/>
            <person name="Ke L."/>
            <person name="Zhang D."/>
            <person name="Wu Y."/>
            <person name="Sun Y."/>
            <person name="Mei J."/>
            <person name="Sun J."/>
            <person name="Sun Y."/>
        </authorList>
    </citation>
    <scope>NUCLEOTIDE SEQUENCE [LARGE SCALE GENOMIC DNA]</scope>
    <source>
        <strain evidence="2">cv. E1</strain>
        <tissue evidence="1">Leaf</tissue>
    </source>
</reference>
<name>A0A9D3VTX4_9ROSI</name>
<dbReference type="EMBL" id="JAIQCV010000005">
    <property type="protein sequence ID" value="KAH1097307.1"/>
    <property type="molecule type" value="Genomic_DNA"/>
</dbReference>
<evidence type="ECO:0000313" key="1">
    <source>
        <dbReference type="EMBL" id="KAH1097307.1"/>
    </source>
</evidence>
<organism evidence="1 2">
    <name type="scientific">Gossypium stocksii</name>
    <dbReference type="NCBI Taxonomy" id="47602"/>
    <lineage>
        <taxon>Eukaryota</taxon>
        <taxon>Viridiplantae</taxon>
        <taxon>Streptophyta</taxon>
        <taxon>Embryophyta</taxon>
        <taxon>Tracheophyta</taxon>
        <taxon>Spermatophyta</taxon>
        <taxon>Magnoliopsida</taxon>
        <taxon>eudicotyledons</taxon>
        <taxon>Gunneridae</taxon>
        <taxon>Pentapetalae</taxon>
        <taxon>rosids</taxon>
        <taxon>malvids</taxon>
        <taxon>Malvales</taxon>
        <taxon>Malvaceae</taxon>
        <taxon>Malvoideae</taxon>
        <taxon>Gossypium</taxon>
    </lineage>
</organism>
<gene>
    <name evidence="1" type="ORF">J1N35_014228</name>
</gene>
<comment type="caution">
    <text evidence="1">The sequence shown here is derived from an EMBL/GenBank/DDBJ whole genome shotgun (WGS) entry which is preliminary data.</text>
</comment>
<evidence type="ECO:0000313" key="2">
    <source>
        <dbReference type="Proteomes" id="UP000828251"/>
    </source>
</evidence>